<evidence type="ECO:0000256" key="1">
    <source>
        <dbReference type="ARBA" id="ARBA00004141"/>
    </source>
</evidence>
<dbReference type="PANTHER" id="PTHR19432">
    <property type="entry name" value="SUGAR TRANSPORTER"/>
    <property type="match status" value="1"/>
</dbReference>
<evidence type="ECO:0000256" key="5">
    <source>
        <dbReference type="ARBA" id="ARBA00023136"/>
    </source>
</evidence>
<feature type="transmembrane region" description="Helical" evidence="6">
    <location>
        <begin position="146"/>
        <end position="172"/>
    </location>
</feature>
<evidence type="ECO:0000256" key="6">
    <source>
        <dbReference type="SAM" id="Phobius"/>
    </source>
</evidence>
<feature type="transmembrane region" description="Helical" evidence="6">
    <location>
        <begin position="12"/>
        <end position="31"/>
    </location>
</feature>
<keyword evidence="2" id="KW-0813">Transport</keyword>
<dbReference type="Pfam" id="PF07690">
    <property type="entry name" value="MFS_1"/>
    <property type="match status" value="1"/>
</dbReference>
<dbReference type="SUPFAM" id="SSF103473">
    <property type="entry name" value="MFS general substrate transporter"/>
    <property type="match status" value="1"/>
</dbReference>
<dbReference type="Gene3D" id="1.20.1250.20">
    <property type="entry name" value="MFS general substrate transporter like domains"/>
    <property type="match status" value="1"/>
</dbReference>
<dbReference type="InterPro" id="IPR036259">
    <property type="entry name" value="MFS_trans_sf"/>
</dbReference>
<sequence>MTTSSAYARPRLSGLDIAQMNLGFLGIQFSFGLQQSNMAPIYNYLGAEEAHLPLLFLAGPVTGLLVQPIVGAMSDRTLSRFGRRSPYFLFGAILCSLCLIAMPFSPALWIAVSLLWILDAANNITMEPYRAYISDRLVADQQSRGFLMQASFTGLAQTLAYIAPTLFVALGIDRHAVDANGIPIITKAAFATGAVLSTATIGWSLYRVRELPLTPDQRAAIEAQPRSPGATLAEIGHAIRAMPPAMRQLGWMMLFQWYAIFCYWQYIVNALALGVFQTSDPASSQYRDAALLNGQIGAFYNLVAFGAGFVLVPLARRIGAKFTHSLCIALAGAAMLALPLIRDPVLLFLPMLGIGIGWASMMGTPYILLARAIPSARTGVYMGIFNMMIVIPMLLQTLTLPLIYNPLLGGDPRHVLLLAGALMLVAAACGLRVTDRRDAEATDV</sequence>
<evidence type="ECO:0000313" key="7">
    <source>
        <dbReference type="EMBL" id="MBB6124376.1"/>
    </source>
</evidence>
<evidence type="ECO:0000313" key="8">
    <source>
        <dbReference type="Proteomes" id="UP000552700"/>
    </source>
</evidence>
<dbReference type="GO" id="GO:0022857">
    <property type="term" value="F:transmembrane transporter activity"/>
    <property type="evidence" value="ECO:0007669"/>
    <property type="project" value="InterPro"/>
</dbReference>
<dbReference type="PANTHER" id="PTHR19432:SF35">
    <property type="entry name" value="SOLUTE CARRIER FAMILY 45 MEMBER 3 ISOFORM X1"/>
    <property type="match status" value="1"/>
</dbReference>
<protein>
    <submittedName>
        <fullName evidence="7">Maltose/moltooligosaccharide transporter</fullName>
    </submittedName>
</protein>
<dbReference type="Proteomes" id="UP000552700">
    <property type="component" value="Unassembled WGS sequence"/>
</dbReference>
<reference evidence="7 8" key="1">
    <citation type="submission" date="2020-08" db="EMBL/GenBank/DDBJ databases">
        <title>Genomic Encyclopedia of Type Strains, Phase IV (KMG-IV): sequencing the most valuable type-strain genomes for metagenomic binning, comparative biology and taxonomic classification.</title>
        <authorList>
            <person name="Goeker M."/>
        </authorList>
    </citation>
    <scope>NUCLEOTIDE SEQUENCE [LARGE SCALE GENOMIC DNA]</scope>
    <source>
        <strain evidence="7 8">DSM 102255</strain>
    </source>
</reference>
<evidence type="ECO:0000256" key="4">
    <source>
        <dbReference type="ARBA" id="ARBA00022989"/>
    </source>
</evidence>
<feature type="transmembrane region" description="Helical" evidence="6">
    <location>
        <begin position="380"/>
        <end position="403"/>
    </location>
</feature>
<feature type="transmembrane region" description="Helical" evidence="6">
    <location>
        <begin position="51"/>
        <end position="73"/>
    </location>
</feature>
<feature type="transmembrane region" description="Helical" evidence="6">
    <location>
        <begin position="85"/>
        <end position="102"/>
    </location>
</feature>
<feature type="transmembrane region" description="Helical" evidence="6">
    <location>
        <begin position="296"/>
        <end position="315"/>
    </location>
</feature>
<evidence type="ECO:0000256" key="3">
    <source>
        <dbReference type="ARBA" id="ARBA00022692"/>
    </source>
</evidence>
<dbReference type="GO" id="GO:0016020">
    <property type="term" value="C:membrane"/>
    <property type="evidence" value="ECO:0007669"/>
    <property type="project" value="UniProtKB-SubCell"/>
</dbReference>
<feature type="transmembrane region" description="Helical" evidence="6">
    <location>
        <begin position="347"/>
        <end position="368"/>
    </location>
</feature>
<organism evidence="7 8">
    <name type="scientific">Sphingobium subterraneum</name>
    <dbReference type="NCBI Taxonomy" id="627688"/>
    <lineage>
        <taxon>Bacteria</taxon>
        <taxon>Pseudomonadati</taxon>
        <taxon>Pseudomonadota</taxon>
        <taxon>Alphaproteobacteria</taxon>
        <taxon>Sphingomonadales</taxon>
        <taxon>Sphingomonadaceae</taxon>
        <taxon>Sphingobium</taxon>
    </lineage>
</organism>
<dbReference type="AlphaFoldDB" id="A0A841J4D0"/>
<accession>A0A841J4D0</accession>
<gene>
    <name evidence="7" type="ORF">FHS92_002121</name>
</gene>
<feature type="transmembrane region" description="Helical" evidence="6">
    <location>
        <begin position="322"/>
        <end position="341"/>
    </location>
</feature>
<keyword evidence="3 6" id="KW-0812">Transmembrane</keyword>
<dbReference type="InterPro" id="IPR011701">
    <property type="entry name" value="MFS"/>
</dbReference>
<keyword evidence="8" id="KW-1185">Reference proteome</keyword>
<keyword evidence="4 6" id="KW-1133">Transmembrane helix</keyword>
<keyword evidence="5 6" id="KW-0472">Membrane</keyword>
<dbReference type="EMBL" id="JACIJP010000003">
    <property type="protein sequence ID" value="MBB6124376.1"/>
    <property type="molecule type" value="Genomic_DNA"/>
</dbReference>
<feature type="transmembrane region" description="Helical" evidence="6">
    <location>
        <begin position="255"/>
        <end position="276"/>
    </location>
</feature>
<comment type="caution">
    <text evidence="7">The sequence shown here is derived from an EMBL/GenBank/DDBJ whole genome shotgun (WGS) entry which is preliminary data.</text>
</comment>
<comment type="subcellular location">
    <subcellularLocation>
        <location evidence="1">Membrane</location>
        <topology evidence="1">Multi-pass membrane protein</topology>
    </subcellularLocation>
</comment>
<name>A0A841J4D0_9SPHN</name>
<proteinExistence type="predicted"/>
<evidence type="ECO:0000256" key="2">
    <source>
        <dbReference type="ARBA" id="ARBA00022448"/>
    </source>
</evidence>
<feature type="transmembrane region" description="Helical" evidence="6">
    <location>
        <begin position="415"/>
        <end position="433"/>
    </location>
</feature>